<dbReference type="Gene3D" id="3.30.465.10">
    <property type="match status" value="1"/>
</dbReference>
<keyword evidence="4" id="KW-0560">Oxidoreductase</keyword>
<name>A0A5D8QDC0_9THEO</name>
<dbReference type="InterPro" id="IPR036318">
    <property type="entry name" value="FAD-bd_PCMH-like_sf"/>
</dbReference>
<dbReference type="PROSITE" id="PS51387">
    <property type="entry name" value="FAD_PCMH"/>
    <property type="match status" value="1"/>
</dbReference>
<dbReference type="RefSeq" id="WP_149544761.1">
    <property type="nucleotide sequence ID" value="NZ_VTPS01000005.1"/>
</dbReference>
<dbReference type="GO" id="GO:0071949">
    <property type="term" value="F:FAD binding"/>
    <property type="evidence" value="ECO:0007669"/>
    <property type="project" value="InterPro"/>
</dbReference>
<dbReference type="InterPro" id="IPR016169">
    <property type="entry name" value="FAD-bd_PCMH_sub2"/>
</dbReference>
<evidence type="ECO:0000313" key="7">
    <source>
        <dbReference type="Proteomes" id="UP000322976"/>
    </source>
</evidence>
<keyword evidence="3" id="KW-0274">FAD</keyword>
<comment type="similarity">
    <text evidence="1">Belongs to the FAD-binding oxidoreductase/transferase type 4 family.</text>
</comment>
<dbReference type="GO" id="GO:1903457">
    <property type="term" value="P:lactate catabolic process"/>
    <property type="evidence" value="ECO:0007669"/>
    <property type="project" value="TreeGrafter"/>
</dbReference>
<dbReference type="PANTHER" id="PTHR11748:SF111">
    <property type="entry name" value="D-LACTATE DEHYDROGENASE, MITOCHONDRIAL-RELATED"/>
    <property type="match status" value="1"/>
</dbReference>
<dbReference type="PANTHER" id="PTHR11748">
    <property type="entry name" value="D-LACTATE DEHYDROGENASE"/>
    <property type="match status" value="1"/>
</dbReference>
<accession>A0A5D8QDC0</accession>
<dbReference type="Pfam" id="PF01565">
    <property type="entry name" value="FAD_binding_4"/>
    <property type="match status" value="1"/>
</dbReference>
<dbReference type="SUPFAM" id="SSF55103">
    <property type="entry name" value="FAD-linked oxidases, C-terminal domain"/>
    <property type="match status" value="1"/>
</dbReference>
<keyword evidence="7" id="KW-1185">Reference proteome</keyword>
<sequence length="474" mass="51376">METRKHHPLYEAIGAIVGSKYVTDEDFALIPYSRDVSAFAPVKPGIVVRPGSTEEVSEIVKLANRTGFPVTLKGGGQSAGGITKGEPARNIVLDLGRLDKVFDIDVENQKVTYGAGIRPSMLDDALRDYGYFVHSVIGPYFTASMGGILSGVNGGGVNVSGGYNWRHILGLKVVLPTGEIITTGAGPDTNVNRTGIDYREATAPDLTNLFLSSGGAFGIITEVTQLMYPIPKISKSGSFLFSTMEDVWNVQLELSKTTPPLYSGIIMHDMPTMAKFGVRGVEGYGLFFSVQGNNQEDVDLRLKGIEKICLDGKGQPGTPEMVFYGAHGCTGTAEIVHEACSNSCPFMTWELAYPRKGSLEFCKKLLYVFDKHEEENAKYGASRVFYSFPIANAMLIGVTLHWNDAVPGAGDYVRKVWKEGVDFILKEGTSVCYAQGSNSNLVSSVWSPAFSKFIGGIKKTLDPNNILCPGLWNL</sequence>
<evidence type="ECO:0000256" key="4">
    <source>
        <dbReference type="ARBA" id="ARBA00023002"/>
    </source>
</evidence>
<dbReference type="InterPro" id="IPR006094">
    <property type="entry name" value="Oxid_FAD_bind_N"/>
</dbReference>
<dbReference type="GO" id="GO:0004458">
    <property type="term" value="F:D-lactate dehydrogenase (cytochrome) activity"/>
    <property type="evidence" value="ECO:0007669"/>
    <property type="project" value="TreeGrafter"/>
</dbReference>
<reference evidence="6 7" key="1">
    <citation type="submission" date="2019-08" db="EMBL/GenBank/DDBJ databases">
        <title>Calorimonas adulescens gen. nov., sp. nov., an anaerobic thermophilic bacterium from Sakhalin hot spring.</title>
        <authorList>
            <person name="Khomyakova M.A."/>
            <person name="Merkel A.Y."/>
            <person name="Novikov A."/>
            <person name="Bonch-Osmolovskaya E.A."/>
            <person name="Slobodkin A.I."/>
        </authorList>
    </citation>
    <scope>NUCLEOTIDE SEQUENCE [LARGE SCALE GENOMIC DNA]</scope>
    <source>
        <strain evidence="6 7">A05MB</strain>
    </source>
</reference>
<keyword evidence="2" id="KW-0285">Flavoprotein</keyword>
<feature type="domain" description="FAD-binding PCMH-type" evidence="5">
    <location>
        <begin position="39"/>
        <end position="230"/>
    </location>
</feature>
<gene>
    <name evidence="6" type="ORF">FWJ32_04380</name>
</gene>
<dbReference type="EMBL" id="VTPS01000005">
    <property type="protein sequence ID" value="TZE82522.1"/>
    <property type="molecule type" value="Genomic_DNA"/>
</dbReference>
<proteinExistence type="inferred from homology"/>
<evidence type="ECO:0000256" key="2">
    <source>
        <dbReference type="ARBA" id="ARBA00022630"/>
    </source>
</evidence>
<organism evidence="6 7">
    <name type="scientific">Calorimonas adulescens</name>
    <dbReference type="NCBI Taxonomy" id="2606906"/>
    <lineage>
        <taxon>Bacteria</taxon>
        <taxon>Bacillati</taxon>
        <taxon>Bacillota</taxon>
        <taxon>Clostridia</taxon>
        <taxon>Thermoanaerobacterales</taxon>
        <taxon>Thermoanaerobacteraceae</taxon>
        <taxon>Calorimonas</taxon>
    </lineage>
</organism>
<dbReference type="Proteomes" id="UP000322976">
    <property type="component" value="Unassembled WGS sequence"/>
</dbReference>
<dbReference type="InterPro" id="IPR016164">
    <property type="entry name" value="FAD-linked_Oxase-like_C"/>
</dbReference>
<dbReference type="SUPFAM" id="SSF56176">
    <property type="entry name" value="FAD-binding/transporter-associated domain-like"/>
    <property type="match status" value="1"/>
</dbReference>
<evidence type="ECO:0000313" key="6">
    <source>
        <dbReference type="EMBL" id="TZE82522.1"/>
    </source>
</evidence>
<dbReference type="InterPro" id="IPR016166">
    <property type="entry name" value="FAD-bd_PCMH"/>
</dbReference>
<evidence type="ECO:0000259" key="5">
    <source>
        <dbReference type="PROSITE" id="PS51387"/>
    </source>
</evidence>
<evidence type="ECO:0000256" key="3">
    <source>
        <dbReference type="ARBA" id="ARBA00022827"/>
    </source>
</evidence>
<comment type="caution">
    <text evidence="6">The sequence shown here is derived from an EMBL/GenBank/DDBJ whole genome shotgun (WGS) entry which is preliminary data.</text>
</comment>
<dbReference type="AlphaFoldDB" id="A0A5D8QDC0"/>
<evidence type="ECO:0000256" key="1">
    <source>
        <dbReference type="ARBA" id="ARBA00008000"/>
    </source>
</evidence>
<protein>
    <submittedName>
        <fullName evidence="6">FAD-binding oxidoreductase</fullName>
    </submittedName>
</protein>
<dbReference type="GO" id="GO:0008720">
    <property type="term" value="F:D-lactate dehydrogenase (NAD+) activity"/>
    <property type="evidence" value="ECO:0007669"/>
    <property type="project" value="TreeGrafter"/>
</dbReference>